<sequence>MRALLITAAVDVAACLALAAIVGSRLIDGAGRGFAAVIQIAVIHVAVLP</sequence>
<comment type="caution">
    <text evidence="1">The sequence shown here is derived from an EMBL/GenBank/DDBJ whole genome shotgun (WGS) entry which is preliminary data.</text>
</comment>
<evidence type="ECO:0000313" key="2">
    <source>
        <dbReference type="Proteomes" id="UP001165652"/>
    </source>
</evidence>
<name>A0ABT5JFE2_RHOTP</name>
<proteinExistence type="predicted"/>
<protein>
    <submittedName>
        <fullName evidence="1">Uncharacterized protein</fullName>
    </submittedName>
</protein>
<keyword evidence="2" id="KW-1185">Reference proteome</keyword>
<dbReference type="EMBL" id="JAQQLI010000035">
    <property type="protein sequence ID" value="MDC7788014.1"/>
    <property type="molecule type" value="Genomic_DNA"/>
</dbReference>
<accession>A0ABT5JFE2</accession>
<reference evidence="1" key="1">
    <citation type="journal article" date="2023" name="Microbiol Resour">
        <title>Genome Sequences of Rhodoplanes serenus and Two Thermotolerant Strains, Rhodoplanes tepidamans and 'Rhodoplanes cryptolactis,' Further Refine the Genus.</title>
        <authorList>
            <person name="Rayyan A.A."/>
            <person name="Kyndt J.A."/>
        </authorList>
    </citation>
    <scope>NUCLEOTIDE SEQUENCE</scope>
    <source>
        <strain evidence="1">DSM 9987</strain>
    </source>
</reference>
<evidence type="ECO:0000313" key="1">
    <source>
        <dbReference type="EMBL" id="MDC7788014.1"/>
    </source>
</evidence>
<dbReference type="RefSeq" id="WP_272778850.1">
    <property type="nucleotide sequence ID" value="NZ_JAQQLI010000035.1"/>
</dbReference>
<organism evidence="1 2">
    <name type="scientific">Rhodoplanes tepidamans</name>
    <name type="common">Rhodoplanes cryptolactis</name>
    <dbReference type="NCBI Taxonomy" id="200616"/>
    <lineage>
        <taxon>Bacteria</taxon>
        <taxon>Pseudomonadati</taxon>
        <taxon>Pseudomonadota</taxon>
        <taxon>Alphaproteobacteria</taxon>
        <taxon>Hyphomicrobiales</taxon>
        <taxon>Nitrobacteraceae</taxon>
        <taxon>Rhodoplanes</taxon>
    </lineage>
</organism>
<dbReference type="Proteomes" id="UP001165652">
    <property type="component" value="Unassembled WGS sequence"/>
</dbReference>
<gene>
    <name evidence="1" type="ORF">PQJ73_20180</name>
</gene>
<reference evidence="1" key="2">
    <citation type="submission" date="2023-02" db="EMBL/GenBank/DDBJ databases">
        <authorList>
            <person name="Rayyan A."/>
            <person name="Meyer T."/>
            <person name="Kyndt J.A."/>
        </authorList>
    </citation>
    <scope>NUCLEOTIDE SEQUENCE</scope>
    <source>
        <strain evidence="1">DSM 9987</strain>
    </source>
</reference>